<dbReference type="Gene3D" id="3.40.50.1820">
    <property type="entry name" value="alpha/beta hydrolase"/>
    <property type="match status" value="1"/>
</dbReference>
<proteinExistence type="inferred from homology"/>
<dbReference type="Pfam" id="PF00561">
    <property type="entry name" value="Abhydrolase_1"/>
    <property type="match status" value="1"/>
</dbReference>
<evidence type="ECO:0000313" key="6">
    <source>
        <dbReference type="EMBL" id="KAK7052459.1"/>
    </source>
</evidence>
<dbReference type="AlphaFoldDB" id="A0AAW0DN24"/>
<dbReference type="GO" id="GO:0016787">
    <property type="term" value="F:hydrolase activity"/>
    <property type="evidence" value="ECO:0007669"/>
    <property type="project" value="UniProtKB-KW"/>
</dbReference>
<dbReference type="Proteomes" id="UP001362999">
    <property type="component" value="Unassembled WGS sequence"/>
</dbReference>
<feature type="domain" description="AB hydrolase-1" evidence="4">
    <location>
        <begin position="106"/>
        <end position="312"/>
    </location>
</feature>
<keyword evidence="7" id="KW-1185">Reference proteome</keyword>
<evidence type="ECO:0000256" key="2">
    <source>
        <dbReference type="ARBA" id="ARBA00022801"/>
    </source>
</evidence>
<sequence>MVVMSTSDPTFSPKSSGMKVPARLKIRIGLVILPLCLWLYWGPFRSMKPLLLSAPRINWQPCVEDASFFCGYLDVPTDYDNPSAGTSRLRLTNYPAPCPQSERLGIILINYGGPGVPGSEASFDTAPRLSNLTGSRHDIISFDQRGLGRSTPKVNCFGSALKYEMFKTNTVFETTFSVPKDPFSAAGRAVLIEQQKEALALEEAQGALCAETLGAKALGFMSTTTTIYDMEEISKVMEGEDAPLNFYGGSYGTIVGAYLANMLPHKAGKIVIDGVVPGDAWSNEHYDSQVLLRLLLTDSEKTYQLYLSECFEAGPEHCPLTHMEDKSAKDIEKRVDDFIDRVEAQPLRGVKYSRPGYLTSGGVRSSIFTMLQMPEAWPRITQMLAAAINNSDPAPLMALIYRRYSDPSPTPQHDGYIETGQGELLRLAIFCGDALPYVEGEQLPTAESIVDDILVTMKTLPRFGATVHLMEQHGGCHLWPGTGAGPKRFTGPFNKTLTTPALIVANTHDPITPYDSAKLVKNTMGDSARLLVQDVAGHSYLAPTTSCAARVISNYFAKGVIPEDAETFCKREIGNYFTDTSALQANPKLVAGLLGLKDSR</sequence>
<evidence type="ECO:0000256" key="1">
    <source>
        <dbReference type="ARBA" id="ARBA00010088"/>
    </source>
</evidence>
<keyword evidence="3" id="KW-0472">Membrane</keyword>
<evidence type="ECO:0000256" key="3">
    <source>
        <dbReference type="SAM" id="Phobius"/>
    </source>
</evidence>
<feature type="domain" description="Peptidase S33 tripeptidyl aminopeptidase-like C-terminal" evidence="5">
    <location>
        <begin position="470"/>
        <end position="564"/>
    </location>
</feature>
<name>A0AAW0DN24_9AGAR</name>
<dbReference type="PANTHER" id="PTHR43248">
    <property type="entry name" value="2-SUCCINYL-6-HYDROXY-2,4-CYCLOHEXADIENE-1-CARBOXYLATE SYNTHASE"/>
    <property type="match status" value="1"/>
</dbReference>
<dbReference type="InterPro" id="IPR029058">
    <property type="entry name" value="AB_hydrolase_fold"/>
</dbReference>
<dbReference type="SUPFAM" id="SSF53474">
    <property type="entry name" value="alpha/beta-Hydrolases"/>
    <property type="match status" value="1"/>
</dbReference>
<comment type="similarity">
    <text evidence="1">Belongs to the peptidase S33 family.</text>
</comment>
<dbReference type="InterPro" id="IPR051601">
    <property type="entry name" value="Serine_prot/Carboxylest_S33"/>
</dbReference>
<accession>A0AAW0DN24</accession>
<dbReference type="PANTHER" id="PTHR43248:SF25">
    <property type="entry name" value="AB HYDROLASE-1 DOMAIN-CONTAINING PROTEIN-RELATED"/>
    <property type="match status" value="1"/>
</dbReference>
<keyword evidence="3" id="KW-1133">Transmembrane helix</keyword>
<protein>
    <submittedName>
        <fullName evidence="6">Uncharacterized protein</fullName>
    </submittedName>
</protein>
<dbReference type="EMBL" id="JAWWNJ010000007">
    <property type="protein sequence ID" value="KAK7052459.1"/>
    <property type="molecule type" value="Genomic_DNA"/>
</dbReference>
<dbReference type="InterPro" id="IPR000073">
    <property type="entry name" value="AB_hydrolase_1"/>
</dbReference>
<reference evidence="6 7" key="1">
    <citation type="journal article" date="2024" name="J Genomics">
        <title>Draft genome sequencing and assembly of Favolaschia claudopus CIRM-BRFM 2984 isolated from oak limbs.</title>
        <authorList>
            <person name="Navarro D."/>
            <person name="Drula E."/>
            <person name="Chaduli D."/>
            <person name="Cazenave R."/>
            <person name="Ahrendt S."/>
            <person name="Wang J."/>
            <person name="Lipzen A."/>
            <person name="Daum C."/>
            <person name="Barry K."/>
            <person name="Grigoriev I.V."/>
            <person name="Favel A."/>
            <person name="Rosso M.N."/>
            <person name="Martin F."/>
        </authorList>
    </citation>
    <scope>NUCLEOTIDE SEQUENCE [LARGE SCALE GENOMIC DNA]</scope>
    <source>
        <strain evidence="6 7">CIRM-BRFM 2984</strain>
    </source>
</reference>
<evidence type="ECO:0000259" key="5">
    <source>
        <dbReference type="Pfam" id="PF08386"/>
    </source>
</evidence>
<keyword evidence="2" id="KW-0378">Hydrolase</keyword>
<organism evidence="6 7">
    <name type="scientific">Favolaschia claudopus</name>
    <dbReference type="NCBI Taxonomy" id="2862362"/>
    <lineage>
        <taxon>Eukaryota</taxon>
        <taxon>Fungi</taxon>
        <taxon>Dikarya</taxon>
        <taxon>Basidiomycota</taxon>
        <taxon>Agaricomycotina</taxon>
        <taxon>Agaricomycetes</taxon>
        <taxon>Agaricomycetidae</taxon>
        <taxon>Agaricales</taxon>
        <taxon>Marasmiineae</taxon>
        <taxon>Mycenaceae</taxon>
        <taxon>Favolaschia</taxon>
    </lineage>
</organism>
<gene>
    <name evidence="6" type="ORF">R3P38DRAFT_2860456</name>
</gene>
<evidence type="ECO:0000313" key="7">
    <source>
        <dbReference type="Proteomes" id="UP001362999"/>
    </source>
</evidence>
<evidence type="ECO:0000259" key="4">
    <source>
        <dbReference type="Pfam" id="PF00561"/>
    </source>
</evidence>
<keyword evidence="3" id="KW-0812">Transmembrane</keyword>
<feature type="transmembrane region" description="Helical" evidence="3">
    <location>
        <begin position="24"/>
        <end position="41"/>
    </location>
</feature>
<dbReference type="InterPro" id="IPR013595">
    <property type="entry name" value="Pept_S33_TAP-like_C"/>
</dbReference>
<comment type="caution">
    <text evidence="6">The sequence shown here is derived from an EMBL/GenBank/DDBJ whole genome shotgun (WGS) entry which is preliminary data.</text>
</comment>
<dbReference type="Pfam" id="PF08386">
    <property type="entry name" value="Abhydrolase_4"/>
    <property type="match status" value="1"/>
</dbReference>